<keyword evidence="1" id="KW-0472">Membrane</keyword>
<gene>
    <name evidence="3" type="ORF">S01H4_40408</name>
</gene>
<evidence type="ECO:0000256" key="1">
    <source>
        <dbReference type="SAM" id="Phobius"/>
    </source>
</evidence>
<keyword evidence="1" id="KW-0812">Transmembrane</keyword>
<evidence type="ECO:0000259" key="2">
    <source>
        <dbReference type="Pfam" id="PF20382"/>
    </source>
</evidence>
<dbReference type="InterPro" id="IPR046499">
    <property type="entry name" value="DUF6677"/>
</dbReference>
<reference evidence="3" key="1">
    <citation type="journal article" date="2014" name="Front. Microbiol.">
        <title>High frequency of phylogenetically diverse reductive dehalogenase-homologous genes in deep subseafloor sedimentary metagenomes.</title>
        <authorList>
            <person name="Kawai M."/>
            <person name="Futagami T."/>
            <person name="Toyoda A."/>
            <person name="Takaki Y."/>
            <person name="Nishi S."/>
            <person name="Hori S."/>
            <person name="Arai W."/>
            <person name="Tsubouchi T."/>
            <person name="Morono Y."/>
            <person name="Uchiyama I."/>
            <person name="Ito T."/>
            <person name="Fujiyama A."/>
            <person name="Inagaki F."/>
            <person name="Takami H."/>
        </authorList>
    </citation>
    <scope>NUCLEOTIDE SEQUENCE</scope>
    <source>
        <strain evidence="3">Expedition CK06-06</strain>
    </source>
</reference>
<evidence type="ECO:0000313" key="3">
    <source>
        <dbReference type="EMBL" id="GAH05115.1"/>
    </source>
</evidence>
<protein>
    <recommendedName>
        <fullName evidence="2">DUF6677 domain-containing protein</fullName>
    </recommendedName>
</protein>
<dbReference type="AlphaFoldDB" id="X1DA02"/>
<name>X1DA02_9ZZZZ</name>
<keyword evidence="1" id="KW-1133">Transmembrane helix</keyword>
<organism evidence="3">
    <name type="scientific">marine sediment metagenome</name>
    <dbReference type="NCBI Taxonomy" id="412755"/>
    <lineage>
        <taxon>unclassified sequences</taxon>
        <taxon>metagenomes</taxon>
        <taxon>ecological metagenomes</taxon>
    </lineage>
</organism>
<dbReference type="Pfam" id="PF20382">
    <property type="entry name" value="DUF6677"/>
    <property type="match status" value="1"/>
</dbReference>
<comment type="caution">
    <text evidence="3">The sequence shown here is derived from an EMBL/GenBank/DDBJ whole genome shotgun (WGS) entry which is preliminary data.</text>
</comment>
<feature type="transmembrane region" description="Helical" evidence="1">
    <location>
        <begin position="12"/>
        <end position="31"/>
    </location>
</feature>
<feature type="domain" description="DUF6677" evidence="2">
    <location>
        <begin position="16"/>
        <end position="45"/>
    </location>
</feature>
<dbReference type="EMBL" id="BART01021998">
    <property type="protein sequence ID" value="GAH05115.1"/>
    <property type="molecule type" value="Genomic_DNA"/>
</dbReference>
<sequence length="45" mass="5131">MARYSKENHALFLLFVGFLAWLIPGAGHFVIKEKKRAIIIFATIV</sequence>
<feature type="non-terminal residue" evidence="3">
    <location>
        <position position="45"/>
    </location>
</feature>
<accession>X1DA02</accession>
<proteinExistence type="predicted"/>